<keyword evidence="1" id="KW-1003">Cell membrane</keyword>
<gene>
    <name evidence="4" type="ORF">K6Q96_05745</name>
</gene>
<dbReference type="InterPro" id="IPR011853">
    <property type="entry name" value="TRAP_DctM-Dct_fused"/>
</dbReference>
<keyword evidence="2" id="KW-0472">Membrane</keyword>
<dbReference type="PANTHER" id="PTHR43849:SF2">
    <property type="entry name" value="BLL3936 PROTEIN"/>
    <property type="match status" value="1"/>
</dbReference>
<dbReference type="EMBL" id="CP082275">
    <property type="protein sequence ID" value="USH03500.1"/>
    <property type="molecule type" value="Genomic_DNA"/>
</dbReference>
<feature type="transmembrane region" description="Helical" evidence="2">
    <location>
        <begin position="505"/>
        <end position="527"/>
    </location>
</feature>
<evidence type="ECO:0000259" key="3">
    <source>
        <dbReference type="Pfam" id="PF06808"/>
    </source>
</evidence>
<feature type="transmembrane region" description="Helical" evidence="2">
    <location>
        <begin position="54"/>
        <end position="75"/>
    </location>
</feature>
<feature type="transmembrane region" description="Helical" evidence="2">
    <location>
        <begin position="575"/>
        <end position="594"/>
    </location>
</feature>
<feature type="transmembrane region" description="Helical" evidence="2">
    <location>
        <begin position="380"/>
        <end position="397"/>
    </location>
</feature>
<organism evidence="4 5">
    <name type="scientific">Grimontia kaedaensis</name>
    <dbReference type="NCBI Taxonomy" id="2872157"/>
    <lineage>
        <taxon>Bacteria</taxon>
        <taxon>Pseudomonadati</taxon>
        <taxon>Pseudomonadota</taxon>
        <taxon>Gammaproteobacteria</taxon>
        <taxon>Vibrionales</taxon>
        <taxon>Vibrionaceae</taxon>
        <taxon>Grimontia</taxon>
    </lineage>
</organism>
<dbReference type="Proteomes" id="UP001056255">
    <property type="component" value="Chromosome I"/>
</dbReference>
<dbReference type="Pfam" id="PF06808">
    <property type="entry name" value="DctM"/>
    <property type="match status" value="1"/>
</dbReference>
<keyword evidence="2" id="KW-1133">Transmembrane helix</keyword>
<feature type="transmembrane region" description="Helical" evidence="2">
    <location>
        <begin position="143"/>
        <end position="166"/>
    </location>
</feature>
<feature type="transmembrane region" description="Helical" evidence="2">
    <location>
        <begin position="606"/>
        <end position="637"/>
    </location>
</feature>
<keyword evidence="1" id="KW-0813">Transport</keyword>
<name>A0ABY4WVT9_9GAMM</name>
<accession>A0ABY4WVT9</accession>
<feature type="transmembrane region" description="Helical" evidence="2">
    <location>
        <begin position="418"/>
        <end position="441"/>
    </location>
</feature>
<feature type="transmembrane region" description="Helical" evidence="2">
    <location>
        <begin position="186"/>
        <end position="210"/>
    </location>
</feature>
<dbReference type="NCBIfam" id="TIGR02123">
    <property type="entry name" value="TRAP_fused"/>
    <property type="match status" value="1"/>
</dbReference>
<keyword evidence="5" id="KW-1185">Reference proteome</keyword>
<dbReference type="RefSeq" id="WP_251878540.1">
    <property type="nucleotide sequence ID" value="NZ_CP082275.1"/>
</dbReference>
<evidence type="ECO:0000313" key="4">
    <source>
        <dbReference type="EMBL" id="USH03500.1"/>
    </source>
</evidence>
<keyword evidence="2" id="KW-0812">Transmembrane</keyword>
<comment type="function">
    <text evidence="1">Part of the tripartite ATP-independent periplasmic (TRAP) transport system.</text>
</comment>
<evidence type="ECO:0000256" key="1">
    <source>
        <dbReference type="RuleBase" id="RU369079"/>
    </source>
</evidence>
<evidence type="ECO:0000313" key="5">
    <source>
        <dbReference type="Proteomes" id="UP001056255"/>
    </source>
</evidence>
<dbReference type="InterPro" id="IPR010656">
    <property type="entry name" value="DctM"/>
</dbReference>
<sequence length="643" mass="67614">MGTFGQSAGSQGCVEGGALPTLQSARMLLGQLCCVALAVFILWTTAFGKFPAQVQYGVALLLGLVAILAFKPFRLVGVKQFGLLDQLITLFFIVLAVSSGIYFLLNYEAIADMREGLPNNADLICYGAGTLVVLEGARRAEGWILISVVLVALVYLFFGQFFPSVLEHRPMDPEEVLEVSYSYQGIYGVALGAVVDVVYVFVILGVALRITGAGDFFNYIAMRFTRKYKSGPAQCAIFASAMFGSINGSAPANVSATGVLTIPMMKRAGFPSAFAGGVESTASCVGQIMPPIMGVGAFIMSEITGIAYTDIMIAACVPAFLFILSLVCAVAFEGGRIGLKERQDDQDLSFNQERLAQGLTLVVGFGSLVTMLLMGYSPTFCGLTATGIVLVMSNLFTATRMRLADAKAFLIDGGRDGLSVLVSCAAIGIIIGAVSTTGLGIKLNQVIVALGSHDLLLALVVAAICSIVLGMGLPTAASYLMVVFVAGPAIMKLGVPELQTHLFVFYYAVLSAITPPVALAIFAAAAICGAGPMQVAGKALKLSAVAFVIPVAWIYHPEINLQDLSSETALSTLSYVLALIIATVGVSAGLIGYFRSHLSWLERLVLVISAGLVISSVSEIIYLGTALLVGVLVFNFLRSPKHV</sequence>
<keyword evidence="1" id="KW-0997">Cell inner membrane</keyword>
<feature type="transmembrane region" description="Helical" evidence="2">
    <location>
        <begin position="539"/>
        <end position="555"/>
    </location>
</feature>
<dbReference type="PANTHER" id="PTHR43849">
    <property type="entry name" value="BLL3936 PROTEIN"/>
    <property type="match status" value="1"/>
</dbReference>
<proteinExistence type="predicted"/>
<comment type="subcellular location">
    <subcellularLocation>
        <location evidence="1">Cell inner membrane</location>
        <topology evidence="1">Multi-pass membrane protein</topology>
    </subcellularLocation>
</comment>
<feature type="transmembrane region" description="Helical" evidence="2">
    <location>
        <begin position="311"/>
        <end position="334"/>
    </location>
</feature>
<feature type="transmembrane region" description="Helical" evidence="2">
    <location>
        <begin position="87"/>
        <end position="105"/>
    </location>
</feature>
<feature type="transmembrane region" description="Helical" evidence="2">
    <location>
        <begin position="447"/>
        <end position="469"/>
    </location>
</feature>
<feature type="transmembrane region" description="Helical" evidence="2">
    <location>
        <begin position="355"/>
        <end position="374"/>
    </location>
</feature>
<feature type="domain" description="TRAP C4-dicarboxylate transport system permease DctM subunit" evidence="3">
    <location>
        <begin position="130"/>
        <end position="559"/>
    </location>
</feature>
<reference evidence="4" key="1">
    <citation type="submission" date="2021-08" db="EMBL/GenBank/DDBJ databases">
        <authorList>
            <person name="Sakaguchi M."/>
            <person name="Kikuchi T."/>
            <person name="Urbanczyk H."/>
        </authorList>
    </citation>
    <scope>NUCLEOTIDE SEQUENCE</scope>
    <source>
        <strain evidence="4">020920N</strain>
    </source>
</reference>
<protein>
    <submittedName>
        <fullName evidence="4">TRAP transporter fused permease subunit</fullName>
    </submittedName>
</protein>
<evidence type="ECO:0000256" key="2">
    <source>
        <dbReference type="SAM" id="Phobius"/>
    </source>
</evidence>
<feature type="transmembrane region" description="Helical" evidence="2">
    <location>
        <begin position="28"/>
        <end position="47"/>
    </location>
</feature>